<keyword evidence="2" id="KW-1185">Reference proteome</keyword>
<gene>
    <name evidence="1" type="ORF">RINTHH_7580</name>
</gene>
<name>M1WZL4_9NOST</name>
<reference evidence="2" key="2">
    <citation type="submission" date="2016-01" db="EMBL/GenBank/DDBJ databases">
        <title>Diatom-associated endosymboitic cyanobacterium lacks core nitrogen metabolism enzymes.</title>
        <authorList>
            <person name="Hilton J.A."/>
            <person name="Foster R.A."/>
            <person name="Tripp H.J."/>
            <person name="Carter B.J."/>
            <person name="Zehr J.P."/>
            <person name="Villareal T.A."/>
        </authorList>
    </citation>
    <scope>NUCLEOTIDE SEQUENCE [LARGE SCALE GENOMIC DNA]</scope>
    <source>
        <strain evidence="2">HH01</strain>
    </source>
</reference>
<protein>
    <submittedName>
        <fullName evidence="1">Uncharacterized protein</fullName>
    </submittedName>
</protein>
<dbReference type="Proteomes" id="UP000053051">
    <property type="component" value="Unassembled WGS sequence"/>
</dbReference>
<reference evidence="1 2" key="1">
    <citation type="submission" date="2012-05" db="EMBL/GenBank/DDBJ databases">
        <authorList>
            <person name="Hilton J."/>
        </authorList>
    </citation>
    <scope>NUCLEOTIDE SEQUENCE [LARGE SCALE GENOMIC DNA]</scope>
    <source>
        <strain evidence="1 2">HH01</strain>
    </source>
</reference>
<dbReference type="EMBL" id="CAIY01000029">
    <property type="protein sequence ID" value="CCH66913.1"/>
    <property type="molecule type" value="Genomic_DNA"/>
</dbReference>
<accession>M1WZL4</accession>
<sequence length="38" mass="4402">MKVLVLSTNYLVKARLNSKTYGIESAVFYNKHNLLIFL</sequence>
<evidence type="ECO:0000313" key="2">
    <source>
        <dbReference type="Proteomes" id="UP000053051"/>
    </source>
</evidence>
<proteinExistence type="predicted"/>
<evidence type="ECO:0000313" key="1">
    <source>
        <dbReference type="EMBL" id="CCH66913.1"/>
    </source>
</evidence>
<comment type="caution">
    <text evidence="1">The sequence shown here is derived from an EMBL/GenBank/DDBJ whole genome shotgun (WGS) entry which is preliminary data.</text>
</comment>
<dbReference type="AlphaFoldDB" id="M1WZL4"/>
<organism evidence="1 2">
    <name type="scientific">Richelia intracellularis HH01</name>
    <dbReference type="NCBI Taxonomy" id="1165094"/>
    <lineage>
        <taxon>Bacteria</taxon>
        <taxon>Bacillati</taxon>
        <taxon>Cyanobacteriota</taxon>
        <taxon>Cyanophyceae</taxon>
        <taxon>Nostocales</taxon>
        <taxon>Nostocaceae</taxon>
        <taxon>Richelia</taxon>
    </lineage>
</organism>